<organism evidence="8 9">
    <name type="scientific">Nicrophorus vespilloides</name>
    <name type="common">Boreal carrion beetle</name>
    <dbReference type="NCBI Taxonomy" id="110193"/>
    <lineage>
        <taxon>Eukaryota</taxon>
        <taxon>Metazoa</taxon>
        <taxon>Ecdysozoa</taxon>
        <taxon>Arthropoda</taxon>
        <taxon>Hexapoda</taxon>
        <taxon>Insecta</taxon>
        <taxon>Pterygota</taxon>
        <taxon>Neoptera</taxon>
        <taxon>Endopterygota</taxon>
        <taxon>Coleoptera</taxon>
        <taxon>Polyphaga</taxon>
        <taxon>Staphyliniformia</taxon>
        <taxon>Silphidae</taxon>
        <taxon>Nicrophorinae</taxon>
        <taxon>Nicrophorus</taxon>
    </lineage>
</organism>
<sequence length="596" mass="66895">HGNIYYLVTELVGGGDLCNFIKGQRNGKLEEHYTRVFARQLISAISHMHNQGIVHRDLKMENIMLNQSNDKIKIVDFGLSNIYNGENPLRTHCGSPEYAAPELFVEGKHYGPEVDLWSLGVILYGMVVGQLPFISSSRDGAVITPQQRRKKLLEQINKGLSNTHKKALALFSSEFKAMMAKLLVADSSKRINITELIFHPWVTEKGRKAIRSNPLKKLDESAQMTILKEVSELTGLNFLDIQNAVKSDHLGNIAGLYNLLVHRRKLTHMEGESIVTPHYTTPGIQISSKPILNTPRISKTRSTTQRHNTLKSAPIQKGLKHEMSPTRRIDMIPLRVEKKQQGDLKQAARQLSSKEAANVKERSANLRRLASSQEIKRIKCDSLTPQDPTLRSSGRKRINDTCEKKIVRPIPKLLTNLSPTPKGDSKTKSTEYDLYNDLLYSMSIPTRNSRINRKSTENDRIPSSKQQLRRTTRTQSANVSPENAIMKSIQVAANRRPLTTGPTHTAERAAKRRSMLPVMTNRRSPNKGAATAPSNLLSATLQKVSSDNGLCDDHKHQVSSPVKRCRHRMAFCNKPIARSIADYVAKNISSKLEPSK</sequence>
<dbReference type="Gene3D" id="1.10.510.10">
    <property type="entry name" value="Transferase(Phosphotransferase) domain 1"/>
    <property type="match status" value="1"/>
</dbReference>
<evidence type="ECO:0000256" key="6">
    <source>
        <dbReference type="SAM" id="MobiDB-lite"/>
    </source>
</evidence>
<dbReference type="SMART" id="SM00220">
    <property type="entry name" value="S_TKc"/>
    <property type="match status" value="1"/>
</dbReference>
<feature type="region of interest" description="Disordered" evidence="6">
    <location>
        <begin position="447"/>
        <end position="478"/>
    </location>
</feature>
<dbReference type="PROSITE" id="PS00108">
    <property type="entry name" value="PROTEIN_KINASE_ST"/>
    <property type="match status" value="1"/>
</dbReference>
<evidence type="ECO:0000256" key="2">
    <source>
        <dbReference type="ARBA" id="ARBA00022679"/>
    </source>
</evidence>
<dbReference type="PROSITE" id="PS50011">
    <property type="entry name" value="PROTEIN_KINASE_DOM"/>
    <property type="match status" value="1"/>
</dbReference>
<accession>A0ABM1N320</accession>
<name>A0ABM1N320_NICVS</name>
<dbReference type="InterPro" id="IPR008271">
    <property type="entry name" value="Ser/Thr_kinase_AS"/>
</dbReference>
<feature type="domain" description="Protein kinase" evidence="7">
    <location>
        <begin position="1"/>
        <end position="202"/>
    </location>
</feature>
<dbReference type="RefSeq" id="XP_017781220.1">
    <property type="nucleotide sequence ID" value="XM_017925731.1"/>
</dbReference>
<evidence type="ECO:0000259" key="7">
    <source>
        <dbReference type="PROSITE" id="PS50011"/>
    </source>
</evidence>
<keyword evidence="3" id="KW-0547">Nucleotide-binding</keyword>
<protein>
    <submittedName>
        <fullName evidence="9">Protein kinase kin1-like</fullName>
    </submittedName>
</protein>
<dbReference type="PANTHER" id="PTHR24346">
    <property type="entry name" value="MAP/MICROTUBULE AFFINITY-REGULATING KINASE"/>
    <property type="match status" value="1"/>
</dbReference>
<keyword evidence="5" id="KW-0067">ATP-binding</keyword>
<gene>
    <name evidence="9" type="primary">LOC108566036</name>
</gene>
<dbReference type="InterPro" id="IPR000719">
    <property type="entry name" value="Prot_kinase_dom"/>
</dbReference>
<proteinExistence type="predicted"/>
<feature type="non-terminal residue" evidence="9">
    <location>
        <position position="1"/>
    </location>
</feature>
<keyword evidence="4" id="KW-0418">Kinase</keyword>
<dbReference type="SUPFAM" id="SSF56112">
    <property type="entry name" value="Protein kinase-like (PK-like)"/>
    <property type="match status" value="1"/>
</dbReference>
<keyword evidence="1" id="KW-0723">Serine/threonine-protein kinase</keyword>
<dbReference type="PANTHER" id="PTHR24346:SF82">
    <property type="entry name" value="KP78A-RELATED"/>
    <property type="match status" value="1"/>
</dbReference>
<evidence type="ECO:0000313" key="8">
    <source>
        <dbReference type="Proteomes" id="UP000695000"/>
    </source>
</evidence>
<evidence type="ECO:0000256" key="1">
    <source>
        <dbReference type="ARBA" id="ARBA00022527"/>
    </source>
</evidence>
<evidence type="ECO:0000256" key="5">
    <source>
        <dbReference type="ARBA" id="ARBA00022840"/>
    </source>
</evidence>
<dbReference type="InterPro" id="IPR011009">
    <property type="entry name" value="Kinase-like_dom_sf"/>
</dbReference>
<evidence type="ECO:0000313" key="9">
    <source>
        <dbReference type="RefSeq" id="XP_017781220.1"/>
    </source>
</evidence>
<reference evidence="9" key="1">
    <citation type="submission" date="2025-08" db="UniProtKB">
        <authorList>
            <consortium name="RefSeq"/>
        </authorList>
    </citation>
    <scope>IDENTIFICATION</scope>
    <source>
        <tissue evidence="9">Whole Larva</tissue>
    </source>
</reference>
<evidence type="ECO:0000256" key="3">
    <source>
        <dbReference type="ARBA" id="ARBA00022741"/>
    </source>
</evidence>
<dbReference type="GeneID" id="108566036"/>
<evidence type="ECO:0000256" key="4">
    <source>
        <dbReference type="ARBA" id="ARBA00022777"/>
    </source>
</evidence>
<keyword evidence="8" id="KW-1185">Reference proteome</keyword>
<dbReference type="Proteomes" id="UP000695000">
    <property type="component" value="Unplaced"/>
</dbReference>
<dbReference type="Pfam" id="PF00069">
    <property type="entry name" value="Pkinase"/>
    <property type="match status" value="1"/>
</dbReference>
<keyword evidence="2" id="KW-0808">Transferase</keyword>